<dbReference type="RefSeq" id="WP_191323846.1">
    <property type="nucleotide sequence ID" value="NZ_BMZP01000006.1"/>
</dbReference>
<feature type="domain" description="HTH luxR-type" evidence="4">
    <location>
        <begin position="148"/>
        <end position="213"/>
    </location>
</feature>
<keyword evidence="1 3" id="KW-0597">Phosphoprotein</keyword>
<evidence type="ECO:0000256" key="3">
    <source>
        <dbReference type="PROSITE-ProRule" id="PRU00169"/>
    </source>
</evidence>
<comment type="caution">
    <text evidence="6">The sequence shown here is derived from an EMBL/GenBank/DDBJ whole genome shotgun (WGS) entry which is preliminary data.</text>
</comment>
<dbReference type="EMBL" id="JBHRYE010000017">
    <property type="protein sequence ID" value="MFC3671912.1"/>
    <property type="molecule type" value="Genomic_DNA"/>
</dbReference>
<keyword evidence="2" id="KW-0238">DNA-binding</keyword>
<dbReference type="PROSITE" id="PS50043">
    <property type="entry name" value="HTH_LUXR_2"/>
    <property type="match status" value="1"/>
</dbReference>
<dbReference type="CDD" id="cd17535">
    <property type="entry name" value="REC_NarL-like"/>
    <property type="match status" value="1"/>
</dbReference>
<dbReference type="InterPro" id="IPR000792">
    <property type="entry name" value="Tscrpt_reg_LuxR_C"/>
</dbReference>
<dbReference type="InterPro" id="IPR058245">
    <property type="entry name" value="NreC/VraR/RcsB-like_REC"/>
</dbReference>
<dbReference type="SUPFAM" id="SSF46894">
    <property type="entry name" value="C-terminal effector domain of the bipartite response regulators"/>
    <property type="match status" value="1"/>
</dbReference>
<dbReference type="PRINTS" id="PR00038">
    <property type="entry name" value="HTHLUXR"/>
</dbReference>
<accession>A0ABV7V497</accession>
<evidence type="ECO:0000313" key="7">
    <source>
        <dbReference type="Proteomes" id="UP001595683"/>
    </source>
</evidence>
<dbReference type="InterPro" id="IPR051015">
    <property type="entry name" value="EvgA-like"/>
</dbReference>
<dbReference type="SMART" id="SM00448">
    <property type="entry name" value="REC"/>
    <property type="match status" value="1"/>
</dbReference>
<organism evidence="6 7">
    <name type="scientific">Novosphingobium pokkalii</name>
    <dbReference type="NCBI Taxonomy" id="1770194"/>
    <lineage>
        <taxon>Bacteria</taxon>
        <taxon>Pseudomonadati</taxon>
        <taxon>Pseudomonadota</taxon>
        <taxon>Alphaproteobacteria</taxon>
        <taxon>Sphingomonadales</taxon>
        <taxon>Sphingomonadaceae</taxon>
        <taxon>Novosphingobium</taxon>
    </lineage>
</organism>
<dbReference type="Pfam" id="PF00196">
    <property type="entry name" value="GerE"/>
    <property type="match status" value="1"/>
</dbReference>
<name>A0ABV7V497_9SPHN</name>
<evidence type="ECO:0000313" key="6">
    <source>
        <dbReference type="EMBL" id="MFC3671912.1"/>
    </source>
</evidence>
<dbReference type="InterPro" id="IPR036388">
    <property type="entry name" value="WH-like_DNA-bd_sf"/>
</dbReference>
<keyword evidence="7" id="KW-1185">Reference proteome</keyword>
<dbReference type="SUPFAM" id="SSF52172">
    <property type="entry name" value="CheY-like"/>
    <property type="match status" value="1"/>
</dbReference>
<dbReference type="CDD" id="cd06170">
    <property type="entry name" value="LuxR_C_like"/>
    <property type="match status" value="1"/>
</dbReference>
<gene>
    <name evidence="6" type="ORF">ACFOOT_10795</name>
</gene>
<reference evidence="7" key="1">
    <citation type="journal article" date="2019" name="Int. J. Syst. Evol. Microbiol.">
        <title>The Global Catalogue of Microorganisms (GCM) 10K type strain sequencing project: providing services to taxonomists for standard genome sequencing and annotation.</title>
        <authorList>
            <consortium name="The Broad Institute Genomics Platform"/>
            <consortium name="The Broad Institute Genome Sequencing Center for Infectious Disease"/>
            <person name="Wu L."/>
            <person name="Ma J."/>
        </authorList>
    </citation>
    <scope>NUCLEOTIDE SEQUENCE [LARGE SCALE GENOMIC DNA]</scope>
    <source>
        <strain evidence="7">KCTC 42224</strain>
    </source>
</reference>
<dbReference type="PROSITE" id="PS00622">
    <property type="entry name" value="HTH_LUXR_1"/>
    <property type="match status" value="1"/>
</dbReference>
<protein>
    <submittedName>
        <fullName evidence="6">Response regulator</fullName>
    </submittedName>
</protein>
<dbReference type="InterPro" id="IPR011006">
    <property type="entry name" value="CheY-like_superfamily"/>
</dbReference>
<dbReference type="PROSITE" id="PS50110">
    <property type="entry name" value="RESPONSE_REGULATORY"/>
    <property type="match status" value="1"/>
</dbReference>
<dbReference type="PANTHER" id="PTHR45566:SF1">
    <property type="entry name" value="HTH-TYPE TRANSCRIPTIONAL REGULATOR YHJB-RELATED"/>
    <property type="match status" value="1"/>
</dbReference>
<evidence type="ECO:0000256" key="1">
    <source>
        <dbReference type="ARBA" id="ARBA00022553"/>
    </source>
</evidence>
<feature type="domain" description="Response regulatory" evidence="5">
    <location>
        <begin position="8"/>
        <end position="125"/>
    </location>
</feature>
<dbReference type="Pfam" id="PF00072">
    <property type="entry name" value="Response_reg"/>
    <property type="match status" value="1"/>
</dbReference>
<dbReference type="Gene3D" id="3.40.50.2300">
    <property type="match status" value="1"/>
</dbReference>
<evidence type="ECO:0000259" key="4">
    <source>
        <dbReference type="PROSITE" id="PS50043"/>
    </source>
</evidence>
<evidence type="ECO:0000256" key="2">
    <source>
        <dbReference type="ARBA" id="ARBA00023125"/>
    </source>
</evidence>
<sequence length="215" mass="23283">MANATPERILVVDDHPLVRDGLRSLLAITFEACDILEAAGVEEACTVLAEHGECDLVLLDLNMPDATRLSGLVQLREAFPMVPVLMVSGSFDRALVQEALSAGAAGFLPKSMKRDGIVNALHMVMAGEIYIPDTGLEDTPASAEEAQIRTRIDSLTPQQKVVLHHLVHGRLNKQIAHDLDVSLTTVKAHVSAILQKLGVFSRTQAVILANRVHFD</sequence>
<proteinExistence type="predicted"/>
<dbReference type="PANTHER" id="PTHR45566">
    <property type="entry name" value="HTH-TYPE TRANSCRIPTIONAL REGULATOR YHJB-RELATED"/>
    <property type="match status" value="1"/>
</dbReference>
<feature type="modified residue" description="4-aspartylphosphate" evidence="3">
    <location>
        <position position="60"/>
    </location>
</feature>
<dbReference type="Gene3D" id="1.10.10.10">
    <property type="entry name" value="Winged helix-like DNA-binding domain superfamily/Winged helix DNA-binding domain"/>
    <property type="match status" value="1"/>
</dbReference>
<dbReference type="Proteomes" id="UP001595683">
    <property type="component" value="Unassembled WGS sequence"/>
</dbReference>
<dbReference type="SMART" id="SM00421">
    <property type="entry name" value="HTH_LUXR"/>
    <property type="match status" value="1"/>
</dbReference>
<dbReference type="InterPro" id="IPR001789">
    <property type="entry name" value="Sig_transdc_resp-reg_receiver"/>
</dbReference>
<dbReference type="InterPro" id="IPR016032">
    <property type="entry name" value="Sig_transdc_resp-reg_C-effctor"/>
</dbReference>
<evidence type="ECO:0000259" key="5">
    <source>
        <dbReference type="PROSITE" id="PS50110"/>
    </source>
</evidence>